<dbReference type="InterPro" id="IPR045337">
    <property type="entry name" value="MmgE_PrpD_C"/>
</dbReference>
<dbReference type="InterPro" id="IPR005656">
    <property type="entry name" value="MmgE_PrpD"/>
</dbReference>
<protein>
    <recommendedName>
        <fullName evidence="5">MmgE/PrpD family</fullName>
    </recommendedName>
</protein>
<evidence type="ECO:0000259" key="2">
    <source>
        <dbReference type="Pfam" id="PF03972"/>
    </source>
</evidence>
<dbReference type="SUPFAM" id="SSF103378">
    <property type="entry name" value="2-methylcitrate dehydratase PrpD"/>
    <property type="match status" value="1"/>
</dbReference>
<proteinExistence type="inferred from homology"/>
<dbReference type="InterPro" id="IPR045336">
    <property type="entry name" value="MmgE_PrpD_N"/>
</dbReference>
<evidence type="ECO:0000256" key="1">
    <source>
        <dbReference type="ARBA" id="ARBA00006174"/>
    </source>
</evidence>
<name>A0A5B8R9Z4_9ZZZZ</name>
<dbReference type="GO" id="GO:0016829">
    <property type="term" value="F:lyase activity"/>
    <property type="evidence" value="ECO:0007669"/>
    <property type="project" value="InterPro"/>
</dbReference>
<feature type="domain" description="MmgE/PrpD C-terminal" evidence="3">
    <location>
        <begin position="254"/>
        <end position="418"/>
    </location>
</feature>
<dbReference type="AlphaFoldDB" id="A0A5B8R9Z4"/>
<dbReference type="Gene3D" id="1.10.4100.10">
    <property type="entry name" value="2-methylcitrate dehydratase PrpD"/>
    <property type="match status" value="1"/>
</dbReference>
<dbReference type="InterPro" id="IPR042188">
    <property type="entry name" value="MmgE/PrpD_sf_2"/>
</dbReference>
<comment type="similarity">
    <text evidence="1">Belongs to the PrpD family.</text>
</comment>
<dbReference type="Pfam" id="PF19305">
    <property type="entry name" value="MmgE_PrpD_C"/>
    <property type="match status" value="1"/>
</dbReference>
<dbReference type="PANTHER" id="PTHR16943">
    <property type="entry name" value="2-METHYLCITRATE DEHYDRATASE-RELATED"/>
    <property type="match status" value="1"/>
</dbReference>
<dbReference type="Gene3D" id="3.30.1330.120">
    <property type="entry name" value="2-methylcitrate dehydratase PrpD"/>
    <property type="match status" value="1"/>
</dbReference>
<organism evidence="4">
    <name type="scientific">uncultured organism</name>
    <dbReference type="NCBI Taxonomy" id="155900"/>
    <lineage>
        <taxon>unclassified sequences</taxon>
        <taxon>environmental samples</taxon>
    </lineage>
</organism>
<feature type="domain" description="MmgE/PrpD N-terminal" evidence="2">
    <location>
        <begin position="5"/>
        <end position="229"/>
    </location>
</feature>
<dbReference type="InterPro" id="IPR042183">
    <property type="entry name" value="MmgE/PrpD_sf_1"/>
</dbReference>
<dbReference type="EMBL" id="MN079104">
    <property type="protein sequence ID" value="QEA05546.1"/>
    <property type="molecule type" value="Genomic_DNA"/>
</dbReference>
<evidence type="ECO:0008006" key="5">
    <source>
        <dbReference type="Google" id="ProtNLM"/>
    </source>
</evidence>
<accession>A0A5B8R9Z4</accession>
<sequence>MSTDDIAGWALGLRPGDLPQAALAEARRCLLDTLGVAAGATCTRLGGIVAAFAHAQMPGAVPLLFSPGTASAVGAALHGAALTDALDAHDGQVLTKGHVGAALVPGLLALPDAAAVDDGELLTRIAAGYEIATRAGIALHATAPDYHTSGAWNALGVAAVAARALGLDTAATAHALGTAEFYGPRSQMMRCIDHPTMVKDGSAFGAMAGVSAAFLAREGFTGAPAATLDDPAVSEIWDDLGQRWRIGEQYRKAYPVCRWAQPAVEAVRSIAGEIPGDPAAIRRIVVETFHEAGRLAVAAPATTEEAQYSLPWSVACALGGGIGAADVADAALDDPARRALAARVAVTEREDLNARFPRERWAAVRIECTDGRVIASVPCEARGDWERPLGDDELDAKFHRLAAPVLGAARANALAEAVHGLSPGRHGGAAAVRALTEAP</sequence>
<dbReference type="PANTHER" id="PTHR16943:SF8">
    <property type="entry name" value="2-METHYLCITRATE DEHYDRATASE"/>
    <property type="match status" value="1"/>
</dbReference>
<evidence type="ECO:0000259" key="3">
    <source>
        <dbReference type="Pfam" id="PF19305"/>
    </source>
</evidence>
<dbReference type="Pfam" id="PF03972">
    <property type="entry name" value="MmgE_PrpD_N"/>
    <property type="match status" value="1"/>
</dbReference>
<gene>
    <name evidence="4" type="ORF">KBTEX_01869</name>
</gene>
<reference evidence="4" key="1">
    <citation type="submission" date="2019-06" db="EMBL/GenBank/DDBJ databases">
        <authorList>
            <person name="Murdoch R.W."/>
            <person name="Fathepure B."/>
        </authorList>
    </citation>
    <scope>NUCLEOTIDE SEQUENCE</scope>
</reference>
<dbReference type="InterPro" id="IPR036148">
    <property type="entry name" value="MmgE/PrpD_sf"/>
</dbReference>
<evidence type="ECO:0000313" key="4">
    <source>
        <dbReference type="EMBL" id="QEA05546.1"/>
    </source>
</evidence>